<evidence type="ECO:0000313" key="2">
    <source>
        <dbReference type="EMBL" id="KAK1784375.1"/>
    </source>
</evidence>
<dbReference type="Proteomes" id="UP001239994">
    <property type="component" value="Unassembled WGS sequence"/>
</dbReference>
<evidence type="ECO:0000256" key="1">
    <source>
        <dbReference type="SAM" id="MobiDB-lite"/>
    </source>
</evidence>
<feature type="compositionally biased region" description="Polar residues" evidence="1">
    <location>
        <begin position="26"/>
        <end position="37"/>
    </location>
</feature>
<keyword evidence="3" id="KW-1185">Reference proteome</keyword>
<feature type="compositionally biased region" description="Basic and acidic residues" evidence="1">
    <location>
        <begin position="225"/>
        <end position="238"/>
    </location>
</feature>
<feature type="region of interest" description="Disordered" evidence="1">
    <location>
        <begin position="1"/>
        <end position="37"/>
    </location>
</feature>
<reference evidence="2" key="1">
    <citation type="submission" date="2023-03" db="EMBL/GenBank/DDBJ databases">
        <title>Electrophorus voltai genome.</title>
        <authorList>
            <person name="Bian C."/>
        </authorList>
    </citation>
    <scope>NUCLEOTIDE SEQUENCE</scope>
    <source>
        <strain evidence="2">CB-2022</strain>
        <tissue evidence="2">Muscle</tissue>
    </source>
</reference>
<proteinExistence type="predicted"/>
<organism evidence="2 3">
    <name type="scientific">Electrophorus voltai</name>
    <dbReference type="NCBI Taxonomy" id="2609070"/>
    <lineage>
        <taxon>Eukaryota</taxon>
        <taxon>Metazoa</taxon>
        <taxon>Chordata</taxon>
        <taxon>Craniata</taxon>
        <taxon>Vertebrata</taxon>
        <taxon>Euteleostomi</taxon>
        <taxon>Actinopterygii</taxon>
        <taxon>Neopterygii</taxon>
        <taxon>Teleostei</taxon>
        <taxon>Ostariophysi</taxon>
        <taxon>Gymnotiformes</taxon>
        <taxon>Gymnotoidei</taxon>
        <taxon>Gymnotidae</taxon>
        <taxon>Electrophorus</taxon>
    </lineage>
</organism>
<accession>A0AAD8YNG6</accession>
<dbReference type="EMBL" id="JAROKS010000239">
    <property type="protein sequence ID" value="KAK1784375.1"/>
    <property type="molecule type" value="Genomic_DNA"/>
</dbReference>
<evidence type="ECO:0000313" key="3">
    <source>
        <dbReference type="Proteomes" id="UP001239994"/>
    </source>
</evidence>
<gene>
    <name evidence="2" type="ORF">P4O66_003097</name>
</gene>
<comment type="caution">
    <text evidence="2">The sequence shown here is derived from an EMBL/GenBank/DDBJ whole genome shotgun (WGS) entry which is preliminary data.</text>
</comment>
<protein>
    <submittedName>
        <fullName evidence="2">Uncharacterized protein</fullName>
    </submittedName>
</protein>
<name>A0AAD8YNG6_9TELE</name>
<dbReference type="AlphaFoldDB" id="A0AAD8YNG6"/>
<feature type="region of interest" description="Disordered" evidence="1">
    <location>
        <begin position="200"/>
        <end position="248"/>
    </location>
</feature>
<sequence>MNLTRGGSSHYFPELSGVPQRKQYKPQVSQNLRKSGTGTTLAALLKATDVKNGGKSTGRLLDEGQRCSKSQFPSLVVEPHTKSSAVSVKADHTPPAPSISRLPALHPKLAALKPKSSKPAVTLHVPHKHVREVPGKVQDKDSEMNSTFYTKPEVGEVLYQDLERLTSARQCASKVEASQHQHDLGYHKPLLIRRATLHKVESRAARPAPPAPSLVPRRNRVPRPCKTEDKNKRQDKCQDGQAASTSPGAKETSVVKIYFSLLLTGRRNCGFDQVGQQTDEILQLLTSSNPTTCLLDPIPSALFQTIARDLLPFISVIINNSLSSGYVPTAFKTPRVVPILKKATLHSSSVTNYRPNQLHDPNQSAYKPAHSTETALIAVTEKLHAAKAASHLF</sequence>